<reference evidence="1 2" key="1">
    <citation type="submission" date="2016-03" db="EMBL/GenBank/DDBJ databases">
        <title>EvidentialGene: Evidence-directed Construction of Genes on Genomes.</title>
        <authorList>
            <person name="Gilbert D.G."/>
            <person name="Choi J.-H."/>
            <person name="Mockaitis K."/>
            <person name="Colbourne J."/>
            <person name="Pfrender M."/>
        </authorList>
    </citation>
    <scope>NUCLEOTIDE SEQUENCE [LARGE SCALE GENOMIC DNA]</scope>
    <source>
        <strain evidence="1 2">Xinb3</strain>
        <tissue evidence="1">Complete organism</tissue>
    </source>
</reference>
<dbReference type="AlphaFoldDB" id="A0A164EJ92"/>
<protein>
    <submittedName>
        <fullName evidence="1">Uncharacterized protein</fullName>
    </submittedName>
</protein>
<dbReference type="Proteomes" id="UP000076858">
    <property type="component" value="Unassembled WGS sequence"/>
</dbReference>
<name>A0A164EJ92_9CRUS</name>
<evidence type="ECO:0000313" key="1">
    <source>
        <dbReference type="EMBL" id="KZR96842.1"/>
    </source>
</evidence>
<accession>A0A164EJ92</accession>
<dbReference type="EMBL" id="LRGB01023516">
    <property type="protein sequence ID" value="KZR96842.1"/>
    <property type="molecule type" value="Genomic_DNA"/>
</dbReference>
<sequence length="42" mass="4605">EESVSTDECNDIVSNVNTGFLLAVEFVKDLTSVTFHFKGLQA</sequence>
<feature type="non-terminal residue" evidence="1">
    <location>
        <position position="1"/>
    </location>
</feature>
<evidence type="ECO:0000313" key="2">
    <source>
        <dbReference type="Proteomes" id="UP000076858"/>
    </source>
</evidence>
<gene>
    <name evidence="1" type="ORF">APZ42_008600</name>
</gene>
<organism evidence="1 2">
    <name type="scientific">Daphnia magna</name>
    <dbReference type="NCBI Taxonomy" id="35525"/>
    <lineage>
        <taxon>Eukaryota</taxon>
        <taxon>Metazoa</taxon>
        <taxon>Ecdysozoa</taxon>
        <taxon>Arthropoda</taxon>
        <taxon>Crustacea</taxon>
        <taxon>Branchiopoda</taxon>
        <taxon>Diplostraca</taxon>
        <taxon>Cladocera</taxon>
        <taxon>Anomopoda</taxon>
        <taxon>Daphniidae</taxon>
        <taxon>Daphnia</taxon>
    </lineage>
</organism>
<proteinExistence type="predicted"/>
<comment type="caution">
    <text evidence="1">The sequence shown here is derived from an EMBL/GenBank/DDBJ whole genome shotgun (WGS) entry which is preliminary data.</text>
</comment>
<keyword evidence="2" id="KW-1185">Reference proteome</keyword>